<dbReference type="PANTHER" id="PTHR46211">
    <property type="entry name" value="GLYCEROPHOSPHORYL DIESTER PHOSPHODIESTERASE"/>
    <property type="match status" value="1"/>
</dbReference>
<accession>A0A449A5M4</accession>
<dbReference type="InterPro" id="IPR017946">
    <property type="entry name" value="PLC-like_Pdiesterase_TIM-brl"/>
</dbReference>
<dbReference type="PANTHER" id="PTHR46211:SF1">
    <property type="entry name" value="GLYCEROPHOSPHODIESTER PHOSPHODIESTERASE, CYTOPLASMIC"/>
    <property type="match status" value="1"/>
</dbReference>
<dbReference type="Proteomes" id="UP000289440">
    <property type="component" value="Chromosome"/>
</dbReference>
<dbReference type="KEGG" id="mnu:NCTC10166_00516"/>
<sequence>MPKQLLLAHRGYMAIAPENTDLAFETANIFGFDGVELDVHLTSDSHLVIIHDETTERTALANKTIAKSTLSNLKKDDHSKFFKITVPEQKILTLKEFLDKYLKVFKYINVEVKTDIYHYPKIEEKILELSKNYSSDFFDKIIFSSFNFETLKIMKKLNPKFKLAFLFWKKTEFYKLNAEEIKKVCDYLNPWVDIYDSMKYKLDKLQKPYLLWTIKSEKIYKKYLKDKKVFGQISNYKWK</sequence>
<dbReference type="GO" id="GO:0008889">
    <property type="term" value="F:glycerophosphodiester phosphodiesterase activity"/>
    <property type="evidence" value="ECO:0007669"/>
    <property type="project" value="UniProtKB-EC"/>
</dbReference>
<dbReference type="GO" id="GO:0006629">
    <property type="term" value="P:lipid metabolic process"/>
    <property type="evidence" value="ECO:0007669"/>
    <property type="project" value="InterPro"/>
</dbReference>
<evidence type="ECO:0000313" key="3">
    <source>
        <dbReference type="Proteomes" id="UP000289440"/>
    </source>
</evidence>
<dbReference type="Gene3D" id="3.20.20.190">
    <property type="entry name" value="Phosphatidylinositol (PI) phosphodiesterase"/>
    <property type="match status" value="1"/>
</dbReference>
<dbReference type="Pfam" id="PF03009">
    <property type="entry name" value="GDPD"/>
    <property type="match status" value="1"/>
</dbReference>
<proteinExistence type="predicted"/>
<evidence type="ECO:0000313" key="2">
    <source>
        <dbReference type="EMBL" id="VEU59538.1"/>
    </source>
</evidence>
<dbReference type="AlphaFoldDB" id="A0A449A5M4"/>
<keyword evidence="2" id="KW-0378">Hydrolase</keyword>
<keyword evidence="3" id="KW-1185">Reference proteome</keyword>
<dbReference type="InterPro" id="IPR030395">
    <property type="entry name" value="GP_PDE_dom"/>
</dbReference>
<name>A0A449A5M4_9BACT</name>
<organism evidence="2 3">
    <name type="scientific">Mesomycoplasma neurolyticum</name>
    <dbReference type="NCBI Taxonomy" id="2120"/>
    <lineage>
        <taxon>Bacteria</taxon>
        <taxon>Bacillati</taxon>
        <taxon>Mycoplasmatota</taxon>
        <taxon>Mycoplasmoidales</taxon>
        <taxon>Metamycoplasmataceae</taxon>
        <taxon>Mesomycoplasma</taxon>
    </lineage>
</organism>
<dbReference type="PROSITE" id="PS51704">
    <property type="entry name" value="GP_PDE"/>
    <property type="match status" value="1"/>
</dbReference>
<feature type="domain" description="GP-PDE" evidence="1">
    <location>
        <begin position="4"/>
        <end position="239"/>
    </location>
</feature>
<dbReference type="EMBL" id="LR214951">
    <property type="protein sequence ID" value="VEU59538.1"/>
    <property type="molecule type" value="Genomic_DNA"/>
</dbReference>
<reference evidence="2 3" key="1">
    <citation type="submission" date="2019-01" db="EMBL/GenBank/DDBJ databases">
        <authorList>
            <consortium name="Pathogen Informatics"/>
        </authorList>
    </citation>
    <scope>NUCLEOTIDE SEQUENCE [LARGE SCALE GENOMIC DNA]</scope>
    <source>
        <strain evidence="2 3">NCTC10166</strain>
    </source>
</reference>
<gene>
    <name evidence="2" type="primary">ugpQ</name>
    <name evidence="2" type="ORF">NCTC10166_00516</name>
</gene>
<dbReference type="SUPFAM" id="SSF51695">
    <property type="entry name" value="PLC-like phosphodiesterases"/>
    <property type="match status" value="1"/>
</dbReference>
<dbReference type="EC" id="3.1.4.46" evidence="2"/>
<dbReference type="OrthoDB" id="384721at2"/>
<protein>
    <submittedName>
        <fullName evidence="2">Glycerophosphodiester phosphodiesterase family protein</fullName>
        <ecNumber evidence="2">3.1.4.46</ecNumber>
    </submittedName>
</protein>
<dbReference type="RefSeq" id="WP_129719922.1">
    <property type="nucleotide sequence ID" value="NZ_LR214951.1"/>
</dbReference>
<evidence type="ECO:0000259" key="1">
    <source>
        <dbReference type="PROSITE" id="PS51704"/>
    </source>
</evidence>